<evidence type="ECO:0000313" key="6">
    <source>
        <dbReference type="Proteomes" id="UP000306416"/>
    </source>
</evidence>
<dbReference type="GO" id="GO:0042597">
    <property type="term" value="C:periplasmic space"/>
    <property type="evidence" value="ECO:0007669"/>
    <property type="project" value="UniProtKB-SubCell"/>
</dbReference>
<evidence type="ECO:0000256" key="2">
    <source>
        <dbReference type="ARBA" id="ARBA00010742"/>
    </source>
</evidence>
<sequence>MSASPARRACHALLRFRRLHLALVVLLVLVPAAVPAKPVPLGFSYQPLASPGGALAAALQHDRILREALARQGFQLTMLPVRDGSEAITQLSQGRVALATMGDMPFIKAVASGMPLCAVTLLKQNYVSVIGPKGMMAADLKGKRIGNTFGTTGHFALMKTLAGSGLSEADAVLVPMEVNEMEDALLKGEIDAYAAWAPTPELTLARYPDRFTAIGKQKSIAFLAMSAKVAELHPEVPRLLAAALTRALMWVERDRGALQKVARWNAADIAALNGKALPTAAQARLAQDLRPDLKAVGRVPRLPRGIEADGSSLCDEFLFLKKLGKVPASVQWAMLKGSFKFEYLDQVMKNPKQYRITRFDYD</sequence>
<comment type="subcellular location">
    <subcellularLocation>
        <location evidence="1">Periplasm</location>
    </subcellularLocation>
</comment>
<reference evidence="5 6" key="1">
    <citation type="submission" date="2019-04" db="EMBL/GenBank/DDBJ databases">
        <title>Geobacter oryzae sp. nov., ferric-reducing bacteria isolated from paddy soil.</title>
        <authorList>
            <person name="Xu Z."/>
            <person name="Masuda Y."/>
            <person name="Itoh H."/>
            <person name="Senoo K."/>
        </authorList>
    </citation>
    <scope>NUCLEOTIDE SEQUENCE [LARGE SCALE GENOMIC DNA]</scope>
    <source>
        <strain evidence="5 6">Red111</strain>
    </source>
</reference>
<organism evidence="5 6">
    <name type="scientific">Geomonas terrae</name>
    <dbReference type="NCBI Taxonomy" id="2562681"/>
    <lineage>
        <taxon>Bacteria</taxon>
        <taxon>Pseudomonadati</taxon>
        <taxon>Thermodesulfobacteriota</taxon>
        <taxon>Desulfuromonadia</taxon>
        <taxon>Geobacterales</taxon>
        <taxon>Geobacteraceae</taxon>
        <taxon>Geomonas</taxon>
    </lineage>
</organism>
<evidence type="ECO:0000259" key="4">
    <source>
        <dbReference type="Pfam" id="PF09084"/>
    </source>
</evidence>
<dbReference type="GO" id="GO:0042918">
    <property type="term" value="P:alkanesulfonate transmembrane transport"/>
    <property type="evidence" value="ECO:0007669"/>
    <property type="project" value="TreeGrafter"/>
</dbReference>
<keyword evidence="6" id="KW-1185">Reference proteome</keyword>
<gene>
    <name evidence="5" type="ORF">E4633_02980</name>
</gene>
<dbReference type="InterPro" id="IPR015168">
    <property type="entry name" value="SsuA/THI5"/>
</dbReference>
<dbReference type="EMBL" id="SRSC01000001">
    <property type="protein sequence ID" value="TGU74444.1"/>
    <property type="molecule type" value="Genomic_DNA"/>
</dbReference>
<dbReference type="PANTHER" id="PTHR30024">
    <property type="entry name" value="ALIPHATIC SULFONATES-BINDING PROTEIN-RELATED"/>
    <property type="match status" value="1"/>
</dbReference>
<comment type="similarity">
    <text evidence="2">Belongs to the bacterial solute-binding protein SsuA/TauA family.</text>
</comment>
<dbReference type="Proteomes" id="UP000306416">
    <property type="component" value="Unassembled WGS sequence"/>
</dbReference>
<name>A0A4S1CL18_9BACT</name>
<protein>
    <recommendedName>
        <fullName evidence="4">SsuA/THI5-like domain-containing protein</fullName>
    </recommendedName>
</protein>
<keyword evidence="3" id="KW-0732">Signal</keyword>
<feature type="domain" description="SsuA/THI5-like" evidence="4">
    <location>
        <begin position="71"/>
        <end position="200"/>
    </location>
</feature>
<evidence type="ECO:0000313" key="5">
    <source>
        <dbReference type="EMBL" id="TGU74444.1"/>
    </source>
</evidence>
<dbReference type="SUPFAM" id="SSF53850">
    <property type="entry name" value="Periplasmic binding protein-like II"/>
    <property type="match status" value="1"/>
</dbReference>
<dbReference type="Gene3D" id="3.40.190.10">
    <property type="entry name" value="Periplasmic binding protein-like II"/>
    <property type="match status" value="2"/>
</dbReference>
<dbReference type="RefSeq" id="WP_135868774.1">
    <property type="nucleotide sequence ID" value="NZ_SRSC01000001.1"/>
</dbReference>
<accession>A0A4S1CL18</accession>
<proteinExistence type="inferred from homology"/>
<dbReference type="PANTHER" id="PTHR30024:SF47">
    <property type="entry name" value="TAURINE-BINDING PERIPLASMIC PROTEIN"/>
    <property type="match status" value="1"/>
</dbReference>
<comment type="caution">
    <text evidence="5">The sequence shown here is derived from an EMBL/GenBank/DDBJ whole genome shotgun (WGS) entry which is preliminary data.</text>
</comment>
<evidence type="ECO:0000256" key="3">
    <source>
        <dbReference type="ARBA" id="ARBA00022729"/>
    </source>
</evidence>
<dbReference type="Pfam" id="PF09084">
    <property type="entry name" value="NMT1"/>
    <property type="match status" value="1"/>
</dbReference>
<evidence type="ECO:0000256" key="1">
    <source>
        <dbReference type="ARBA" id="ARBA00004418"/>
    </source>
</evidence>
<dbReference type="AlphaFoldDB" id="A0A4S1CL18"/>